<dbReference type="AlphaFoldDB" id="A0A3R9WZ59"/>
<name>A0A3R9WZ59_9CREN</name>
<reference evidence="2 3" key="1">
    <citation type="submission" date="2018-10" db="EMBL/GenBank/DDBJ databases">
        <title>Co-occurring genomic capacity for anaerobic methane metabolism and dissimilatory sulfite reduction discovered in the Korarchaeota.</title>
        <authorList>
            <person name="Mckay L.J."/>
            <person name="Dlakic M."/>
            <person name="Fields M.W."/>
            <person name="Delmont T.O."/>
            <person name="Eren A.M."/>
            <person name="Jay Z.J."/>
            <person name="Klingelsmith K.B."/>
            <person name="Rusch D.B."/>
            <person name="Inskeep W.P."/>
        </authorList>
    </citation>
    <scope>NUCLEOTIDE SEQUENCE [LARGE SCALE GENOMIC DNA]</scope>
    <source>
        <strain evidence="2 3">WS</strain>
    </source>
</reference>
<dbReference type="EMBL" id="RCOR01000016">
    <property type="protein sequence ID" value="RSN69833.1"/>
    <property type="molecule type" value="Genomic_DNA"/>
</dbReference>
<dbReference type="PANTHER" id="PTHR43751">
    <property type="entry name" value="SULFATASE"/>
    <property type="match status" value="1"/>
</dbReference>
<organism evidence="2 3">
    <name type="scientific">Candidatus Korarchaeum cryptofilum</name>
    <dbReference type="NCBI Taxonomy" id="498846"/>
    <lineage>
        <taxon>Archaea</taxon>
        <taxon>Thermoproteota</taxon>
        <taxon>Candidatus Korarchaeia</taxon>
        <taxon>Candidatus Korarchaeales</taxon>
        <taxon>Candidatus Korarchaeaceae</taxon>
        <taxon>Candidatus Korarchaeum</taxon>
    </lineage>
</organism>
<dbReference type="RefSeq" id="WP_125740947.1">
    <property type="nucleotide sequence ID" value="NZ_RCOR01000016.1"/>
</dbReference>
<dbReference type="PANTHER" id="PTHR43751:SF3">
    <property type="entry name" value="SULFATASE N-TERMINAL DOMAIN-CONTAINING PROTEIN"/>
    <property type="match status" value="1"/>
</dbReference>
<dbReference type="Proteomes" id="UP000278149">
    <property type="component" value="Unassembled WGS sequence"/>
</dbReference>
<feature type="domain" description="Sulfatase N-terminal" evidence="1">
    <location>
        <begin position="10"/>
        <end position="355"/>
    </location>
</feature>
<dbReference type="Pfam" id="PF00884">
    <property type="entry name" value="Sulfatase"/>
    <property type="match status" value="1"/>
</dbReference>
<sequence length="482" mass="56324">MLESMPDIENVILITIDCLRADHLEIYGYPRETSPNITRIAREGVFFRNVVANGPFTLASFPSIMTSSYPLQGDVYYSLNGRPPLLSELLKQEGFSTAAFNPNILLTVRCDYTKGFDHYEGYLPRISREFSAAIEVRSTHITKKLKDTAISLSKKYPAFELLLYLFSRAWRQFPTEVASKVTSDAIDWIKRNRGRPFFLWIHYMDAHEPYFLERLDMERYYSKWANIFHKMKARYLHSKIILREKGPSEKDADFLRRYLIDTYDDRIRYIDKNIGRLIKTLESEGLSSRTAVIITSDHGQAFLEHGNLFHKASFYEENLRVPLIMWGGEINESHINPATPASLMDIPPTVMSLLNLRPHRDFMGKDLTKNVDREFIIAEASYDEHGLPFYRVPESSKINFSFVVYLGNYKYIKHIPMKGHPSYELYDLRTDPEERNSINKNGDLMEKFDIILTNHMNEISLNIEREIIKFNVKLMKVRHKVK</sequence>
<dbReference type="InterPro" id="IPR052701">
    <property type="entry name" value="GAG_Ulvan_Degrading_Sulfatases"/>
</dbReference>
<evidence type="ECO:0000259" key="1">
    <source>
        <dbReference type="Pfam" id="PF00884"/>
    </source>
</evidence>
<dbReference type="InterPro" id="IPR017850">
    <property type="entry name" value="Alkaline_phosphatase_core_sf"/>
</dbReference>
<proteinExistence type="predicted"/>
<evidence type="ECO:0000313" key="2">
    <source>
        <dbReference type="EMBL" id="RSN69833.1"/>
    </source>
</evidence>
<gene>
    <name evidence="2" type="ORF">D9Q81_02215</name>
</gene>
<comment type="caution">
    <text evidence="2">The sequence shown here is derived from an EMBL/GenBank/DDBJ whole genome shotgun (WGS) entry which is preliminary data.</text>
</comment>
<dbReference type="InterPro" id="IPR000917">
    <property type="entry name" value="Sulfatase_N"/>
</dbReference>
<dbReference type="SUPFAM" id="SSF53649">
    <property type="entry name" value="Alkaline phosphatase-like"/>
    <property type="match status" value="1"/>
</dbReference>
<accession>A0A3R9WZ59</accession>
<dbReference type="CDD" id="cd16148">
    <property type="entry name" value="sulfatase_like"/>
    <property type="match status" value="1"/>
</dbReference>
<evidence type="ECO:0000313" key="3">
    <source>
        <dbReference type="Proteomes" id="UP000278149"/>
    </source>
</evidence>
<dbReference type="Gene3D" id="3.40.720.10">
    <property type="entry name" value="Alkaline Phosphatase, subunit A"/>
    <property type="match status" value="1"/>
</dbReference>
<protein>
    <recommendedName>
        <fullName evidence="1">Sulfatase N-terminal domain-containing protein</fullName>
    </recommendedName>
</protein>